<organism evidence="3">
    <name type="scientific">Micrurus paraensis</name>
    <dbReference type="NCBI Taxonomy" id="1970185"/>
    <lineage>
        <taxon>Eukaryota</taxon>
        <taxon>Metazoa</taxon>
        <taxon>Chordata</taxon>
        <taxon>Craniata</taxon>
        <taxon>Vertebrata</taxon>
        <taxon>Euteleostomi</taxon>
        <taxon>Lepidosauria</taxon>
        <taxon>Squamata</taxon>
        <taxon>Bifurcata</taxon>
        <taxon>Unidentata</taxon>
        <taxon>Episquamata</taxon>
        <taxon>Toxicofera</taxon>
        <taxon>Serpentes</taxon>
        <taxon>Colubroidea</taxon>
        <taxon>Elapidae</taxon>
        <taxon>Elapinae</taxon>
        <taxon>Micrurus</taxon>
    </lineage>
</organism>
<accession>A0A2D4KNZ8</accession>
<keyword evidence="1" id="KW-0863">Zinc-finger</keyword>
<proteinExistence type="predicted"/>
<name>A0A2D4KNZ8_9SAUR</name>
<dbReference type="InterPro" id="IPR013087">
    <property type="entry name" value="Znf_C2H2_type"/>
</dbReference>
<dbReference type="GO" id="GO:0008270">
    <property type="term" value="F:zinc ion binding"/>
    <property type="evidence" value="ECO:0007669"/>
    <property type="project" value="UniProtKB-KW"/>
</dbReference>
<sequence length="130" mass="14996">MSCCGKHFRFNSNLVKQQRTHMGETSNVQPVDSTTGINHSLLHTRKSTKVDEFRERLNFIPDFPSAEITGHFLLRKLWNSSKRLLGGVFFLILIMEFQHVEFLSSALLSSRFQDWKIIAAESRHTEMGLS</sequence>
<feature type="domain" description="C2H2-type" evidence="2">
    <location>
        <begin position="1"/>
        <end position="26"/>
    </location>
</feature>
<evidence type="ECO:0000256" key="1">
    <source>
        <dbReference type="PROSITE-ProRule" id="PRU00042"/>
    </source>
</evidence>
<reference evidence="3" key="2">
    <citation type="submission" date="2017-11" db="EMBL/GenBank/DDBJ databases">
        <title>Coralsnake Venomics: Analyses of Venom Gland Transcriptomes and Proteomes of Six Brazilian Taxa.</title>
        <authorList>
            <person name="Aird S.D."/>
            <person name="Jorge da Silva N."/>
            <person name="Qiu L."/>
            <person name="Villar-Briones A."/>
            <person name="Aparecida-Saddi V."/>
            <person name="Campos-Telles M.P."/>
            <person name="Grau M."/>
            <person name="Mikheyev A.S."/>
        </authorList>
    </citation>
    <scope>NUCLEOTIDE SEQUENCE</scope>
    <source>
        <tissue evidence="3">Venom_gland</tissue>
    </source>
</reference>
<dbReference type="AlphaFoldDB" id="A0A2D4KNZ8"/>
<evidence type="ECO:0000259" key="2">
    <source>
        <dbReference type="PROSITE" id="PS50157"/>
    </source>
</evidence>
<evidence type="ECO:0000313" key="3">
    <source>
        <dbReference type="EMBL" id="LAB10457.1"/>
    </source>
</evidence>
<dbReference type="PROSITE" id="PS50157">
    <property type="entry name" value="ZINC_FINGER_C2H2_2"/>
    <property type="match status" value="1"/>
</dbReference>
<dbReference type="EMBL" id="IACL01075901">
    <property type="protein sequence ID" value="LAB10457.1"/>
    <property type="molecule type" value="Transcribed_RNA"/>
</dbReference>
<reference evidence="3" key="1">
    <citation type="submission" date="2017-07" db="EMBL/GenBank/DDBJ databases">
        <authorList>
            <person name="Mikheyev A."/>
            <person name="Grau M."/>
        </authorList>
    </citation>
    <scope>NUCLEOTIDE SEQUENCE</scope>
    <source>
        <tissue evidence="3">Venom_gland</tissue>
    </source>
</reference>
<keyword evidence="1" id="KW-0862">Zinc</keyword>
<protein>
    <recommendedName>
        <fullName evidence="2">C2H2-type domain-containing protein</fullName>
    </recommendedName>
</protein>
<keyword evidence="1" id="KW-0479">Metal-binding</keyword>
<dbReference type="Gene3D" id="3.30.160.60">
    <property type="entry name" value="Classic Zinc Finger"/>
    <property type="match status" value="1"/>
</dbReference>